<dbReference type="AlphaFoldDB" id="A0AAV9DCP4"/>
<reference evidence="17" key="2">
    <citation type="submission" date="2023-06" db="EMBL/GenBank/DDBJ databases">
        <authorList>
            <person name="Ma L."/>
            <person name="Liu K.-W."/>
            <person name="Li Z."/>
            <person name="Hsiao Y.-Y."/>
            <person name="Qi Y."/>
            <person name="Fu T."/>
            <person name="Tang G."/>
            <person name="Zhang D."/>
            <person name="Sun W.-H."/>
            <person name="Liu D.-K."/>
            <person name="Li Y."/>
            <person name="Chen G.-Z."/>
            <person name="Liu X.-D."/>
            <person name="Liao X.-Y."/>
            <person name="Jiang Y.-T."/>
            <person name="Yu X."/>
            <person name="Hao Y."/>
            <person name="Huang J."/>
            <person name="Zhao X.-W."/>
            <person name="Ke S."/>
            <person name="Chen Y.-Y."/>
            <person name="Wu W.-L."/>
            <person name="Hsu J.-L."/>
            <person name="Lin Y.-F."/>
            <person name="Huang M.-D."/>
            <person name="Li C.-Y."/>
            <person name="Huang L."/>
            <person name="Wang Z.-W."/>
            <person name="Zhao X."/>
            <person name="Zhong W.-Y."/>
            <person name="Peng D.-H."/>
            <person name="Ahmad S."/>
            <person name="Lan S."/>
            <person name="Zhang J.-S."/>
            <person name="Tsai W.-C."/>
            <person name="Van De Peer Y."/>
            <person name="Liu Z.-J."/>
        </authorList>
    </citation>
    <scope>NUCLEOTIDE SEQUENCE</scope>
    <source>
        <strain evidence="17">CP</strain>
        <tissue evidence="17">Leaves</tissue>
    </source>
</reference>
<comment type="caution">
    <text evidence="17">The sequence shown here is derived from an EMBL/GenBank/DDBJ whole genome shotgun (WGS) entry which is preliminary data.</text>
</comment>
<keyword evidence="8" id="KW-0067">ATP-binding</keyword>
<evidence type="ECO:0000256" key="14">
    <source>
        <dbReference type="SAM" id="Coils"/>
    </source>
</evidence>
<dbReference type="Pfam" id="PF13589">
    <property type="entry name" value="HATPase_c_3"/>
    <property type="match status" value="1"/>
</dbReference>
<dbReference type="GO" id="GO:0031349">
    <property type="term" value="P:positive regulation of defense response"/>
    <property type="evidence" value="ECO:0007669"/>
    <property type="project" value="UniProtKB-ARBA"/>
</dbReference>
<evidence type="ECO:0000256" key="9">
    <source>
        <dbReference type="ARBA" id="ARBA00022853"/>
    </source>
</evidence>
<name>A0AAV9DCP4_ACOCL</name>
<comment type="similarity">
    <text evidence="2">Belongs to the MORC ATPase protein family.</text>
</comment>
<dbReference type="FunFam" id="3.30.565.10:FF:000075">
    <property type="entry name" value="MORC family CW-type zinc finger protein 4"/>
    <property type="match status" value="1"/>
</dbReference>
<feature type="coiled-coil region" evidence="14">
    <location>
        <begin position="660"/>
        <end position="715"/>
    </location>
</feature>
<dbReference type="Gene3D" id="3.30.565.10">
    <property type="entry name" value="Histidine kinase-like ATPase, C-terminal domain"/>
    <property type="match status" value="1"/>
</dbReference>
<keyword evidence="9" id="KW-0156">Chromatin regulator</keyword>
<evidence type="ECO:0000313" key="17">
    <source>
        <dbReference type="EMBL" id="KAK1297803.1"/>
    </source>
</evidence>
<dbReference type="PANTHER" id="PTHR23336:SF44">
    <property type="entry name" value="PROTEIN MICRORCHIDIA 6"/>
    <property type="match status" value="1"/>
</dbReference>
<feature type="domain" description="Morc S5" evidence="16">
    <location>
        <begin position="386"/>
        <end position="524"/>
    </location>
</feature>
<keyword evidence="7" id="KW-0378">Hydrolase</keyword>
<evidence type="ECO:0000313" key="18">
    <source>
        <dbReference type="Proteomes" id="UP001180020"/>
    </source>
</evidence>
<keyword evidence="3" id="KW-0540">Nuclease</keyword>
<gene>
    <name evidence="17" type="ORF">QJS10_CPB14g00087</name>
</gene>
<dbReference type="GO" id="GO:0005634">
    <property type="term" value="C:nucleus"/>
    <property type="evidence" value="ECO:0007669"/>
    <property type="project" value="UniProtKB-SubCell"/>
</dbReference>
<organism evidence="17 18">
    <name type="scientific">Acorus calamus</name>
    <name type="common">Sweet flag</name>
    <dbReference type="NCBI Taxonomy" id="4465"/>
    <lineage>
        <taxon>Eukaryota</taxon>
        <taxon>Viridiplantae</taxon>
        <taxon>Streptophyta</taxon>
        <taxon>Embryophyta</taxon>
        <taxon>Tracheophyta</taxon>
        <taxon>Spermatophyta</taxon>
        <taxon>Magnoliopsida</taxon>
        <taxon>Liliopsida</taxon>
        <taxon>Acoraceae</taxon>
        <taxon>Acorus</taxon>
    </lineage>
</organism>
<evidence type="ECO:0000256" key="12">
    <source>
        <dbReference type="ARBA" id="ARBA00023204"/>
    </source>
</evidence>
<dbReference type="SUPFAM" id="SSF55874">
    <property type="entry name" value="ATPase domain of HSP90 chaperone/DNA topoisomerase II/histidine kinase"/>
    <property type="match status" value="1"/>
</dbReference>
<dbReference type="EMBL" id="JAUJYO010000014">
    <property type="protein sequence ID" value="KAK1297803.1"/>
    <property type="molecule type" value="Genomic_DNA"/>
</dbReference>
<dbReference type="InterPro" id="IPR041006">
    <property type="entry name" value="Morc_S5"/>
</dbReference>
<keyword evidence="10 14" id="KW-0175">Coiled coil</keyword>
<feature type="region of interest" description="Disordered" evidence="15">
    <location>
        <begin position="607"/>
        <end position="634"/>
    </location>
</feature>
<keyword evidence="12" id="KW-0234">DNA repair</keyword>
<evidence type="ECO:0000256" key="13">
    <source>
        <dbReference type="ARBA" id="ARBA00023242"/>
    </source>
</evidence>
<dbReference type="GO" id="GO:0031047">
    <property type="term" value="P:regulatory ncRNA-mediated gene silencing"/>
    <property type="evidence" value="ECO:0007669"/>
    <property type="project" value="UniProtKB-KW"/>
</dbReference>
<keyword evidence="4" id="KW-0547">Nucleotide-binding</keyword>
<evidence type="ECO:0000256" key="15">
    <source>
        <dbReference type="SAM" id="MobiDB-lite"/>
    </source>
</evidence>
<dbReference type="PANTHER" id="PTHR23336">
    <property type="entry name" value="ZINC FINGER CW-TYPE COILED-COIL DOMAIN PROTEIN 3"/>
    <property type="match status" value="1"/>
</dbReference>
<evidence type="ECO:0000256" key="10">
    <source>
        <dbReference type="ARBA" id="ARBA00023054"/>
    </source>
</evidence>
<evidence type="ECO:0000256" key="5">
    <source>
        <dbReference type="ARBA" id="ARBA00022759"/>
    </source>
</evidence>
<dbReference type="InterPro" id="IPR045261">
    <property type="entry name" value="MORC_ATPase"/>
</dbReference>
<protein>
    <recommendedName>
        <fullName evidence="16">Morc S5 domain-containing protein</fullName>
    </recommendedName>
</protein>
<evidence type="ECO:0000256" key="3">
    <source>
        <dbReference type="ARBA" id="ARBA00022722"/>
    </source>
</evidence>
<evidence type="ECO:0000256" key="2">
    <source>
        <dbReference type="ARBA" id="ARBA00007845"/>
    </source>
</evidence>
<accession>A0AAV9DCP4</accession>
<evidence type="ECO:0000256" key="7">
    <source>
        <dbReference type="ARBA" id="ARBA00022801"/>
    </source>
</evidence>
<evidence type="ECO:0000256" key="4">
    <source>
        <dbReference type="ARBA" id="ARBA00022741"/>
    </source>
</evidence>
<dbReference type="Proteomes" id="UP001180020">
    <property type="component" value="Unassembled WGS sequence"/>
</dbReference>
<keyword evidence="6" id="KW-0227">DNA damage</keyword>
<dbReference type="GO" id="GO:0004519">
    <property type="term" value="F:endonuclease activity"/>
    <property type="evidence" value="ECO:0007669"/>
    <property type="project" value="UniProtKB-KW"/>
</dbReference>
<reference evidence="17" key="1">
    <citation type="journal article" date="2023" name="Nat. Commun.">
        <title>Diploid and tetraploid genomes of Acorus and the evolution of monocots.</title>
        <authorList>
            <person name="Ma L."/>
            <person name="Liu K.W."/>
            <person name="Li Z."/>
            <person name="Hsiao Y.Y."/>
            <person name="Qi Y."/>
            <person name="Fu T."/>
            <person name="Tang G.D."/>
            <person name="Zhang D."/>
            <person name="Sun W.H."/>
            <person name="Liu D.K."/>
            <person name="Li Y."/>
            <person name="Chen G.Z."/>
            <person name="Liu X.D."/>
            <person name="Liao X.Y."/>
            <person name="Jiang Y.T."/>
            <person name="Yu X."/>
            <person name="Hao Y."/>
            <person name="Huang J."/>
            <person name="Zhao X.W."/>
            <person name="Ke S."/>
            <person name="Chen Y.Y."/>
            <person name="Wu W.L."/>
            <person name="Hsu J.L."/>
            <person name="Lin Y.F."/>
            <person name="Huang M.D."/>
            <person name="Li C.Y."/>
            <person name="Huang L."/>
            <person name="Wang Z.W."/>
            <person name="Zhao X."/>
            <person name="Zhong W.Y."/>
            <person name="Peng D.H."/>
            <person name="Ahmad S."/>
            <person name="Lan S."/>
            <person name="Zhang J.S."/>
            <person name="Tsai W.C."/>
            <person name="Van de Peer Y."/>
            <person name="Liu Z.J."/>
        </authorList>
    </citation>
    <scope>NUCLEOTIDE SEQUENCE</scope>
    <source>
        <strain evidence="17">CP</strain>
    </source>
</reference>
<dbReference type="Pfam" id="PF17942">
    <property type="entry name" value="Morc6_S5"/>
    <property type="match status" value="1"/>
</dbReference>
<keyword evidence="18" id="KW-1185">Reference proteome</keyword>
<feature type="region of interest" description="Disordered" evidence="15">
    <location>
        <begin position="538"/>
        <end position="577"/>
    </location>
</feature>
<evidence type="ECO:0000256" key="11">
    <source>
        <dbReference type="ARBA" id="ARBA00023158"/>
    </source>
</evidence>
<sequence>MGPSDQLIYSSICGSEPEMNIASFVDSHDDNGVEVVDVKPVISDFNSNKWRAQAEVGTINQLQFQKQTEIHQERISNAENTVECGVGTSFHRMPLPDAPSPTSTSSEFSKPLCQNFWKAGAYDPVPSAVNIPRNGQNRLRVHPKFLHSNATAHKWALGAMAELLDNAVDEIHNGATFVSIDKVTNPRDGSPALLIQDDGGGMDPESLRRCMSFGFSEKTLGSSIGQYGNGFKTSTMRLGADVIVFSRCNSKSGTLTQSVGILSYTFLTKVGSDDIVVPMVDYQFDLSGRIKKVFQDEKHFHTNLSSILLWSPFASETELLQQFDDIGCHGTKVIIYNLWHNDDGDMELDFDSDIEDILINVTPSLTKTKSIRKALKEQHIGNQYRHSLRVYSSILYKHLPVDFRIVLRGCTVEHHDLTKDLKFREYILYKPQIGKVEAPSVITTIGFLKEAPEVNTRGFNVYHKNRLILPFWQVFRSENSLGTGVCGVLEANFIEPTHDKQGFEKSYVFQKLESRLKEMTLEYWRYHCHLIGYNPPIRKRPSESVSARPPPLPGSFRKQNPDPHISDGATAGTHSRILPGRPVMTAVNSPVIKTGTSSMMEQTSVKYQTSQSSSHYGVSGSGGQVIHKDAPESSKRHAVVGASMTPAESSMEIQIDNEARNQQKQEITRLTEVQNELLARCAGFENSVKDLLLRVEQLKRENEDAEIMYQKLLLESKSLEVVKLEKL</sequence>
<dbReference type="GO" id="GO:0006281">
    <property type="term" value="P:DNA repair"/>
    <property type="evidence" value="ECO:0007669"/>
    <property type="project" value="UniProtKB-KW"/>
</dbReference>
<dbReference type="GO" id="GO:0006325">
    <property type="term" value="P:chromatin organization"/>
    <property type="evidence" value="ECO:0007669"/>
    <property type="project" value="UniProtKB-KW"/>
</dbReference>
<evidence type="ECO:0000256" key="1">
    <source>
        <dbReference type="ARBA" id="ARBA00004123"/>
    </source>
</evidence>
<dbReference type="GO" id="GO:0005524">
    <property type="term" value="F:ATP binding"/>
    <property type="evidence" value="ECO:0007669"/>
    <property type="project" value="UniProtKB-KW"/>
</dbReference>
<keyword evidence="5" id="KW-0255">Endonuclease</keyword>
<keyword evidence="13" id="KW-0539">Nucleus</keyword>
<evidence type="ECO:0000259" key="16">
    <source>
        <dbReference type="Pfam" id="PF17942"/>
    </source>
</evidence>
<comment type="subcellular location">
    <subcellularLocation>
        <location evidence="1">Nucleus</location>
    </subcellularLocation>
</comment>
<dbReference type="GO" id="GO:0016887">
    <property type="term" value="F:ATP hydrolysis activity"/>
    <property type="evidence" value="ECO:0007669"/>
    <property type="project" value="InterPro"/>
</dbReference>
<keyword evidence="11" id="KW-0943">RNA-mediated gene silencing</keyword>
<evidence type="ECO:0000256" key="8">
    <source>
        <dbReference type="ARBA" id="ARBA00022840"/>
    </source>
</evidence>
<proteinExistence type="inferred from homology"/>
<evidence type="ECO:0000256" key="6">
    <source>
        <dbReference type="ARBA" id="ARBA00022763"/>
    </source>
</evidence>
<dbReference type="InterPro" id="IPR036890">
    <property type="entry name" value="HATPase_C_sf"/>
</dbReference>